<protein>
    <submittedName>
        <fullName evidence="2">FtsH protein</fullName>
    </submittedName>
</protein>
<keyword evidence="3" id="KW-1185">Reference proteome</keyword>
<sequence length="346" mass="38784">MAPPLPLVPPRRRQGSGNPVQARRLEGVESLPALPSWQAPVVRTVHLYEHVHDHYHFVYPRRRPSVPSVLEPLPERRPSIPEVVVLPCSEPVEPEPAPQPAVALDAVQLHDLPEVPEAEALGEEDSQEKGREPPVRSSLLQVLPEKSQRLDSRGSVASSRLSSYNSEGSKSRNGSKEPPRLRARPKKEARRAEVEDKLSNRLRVLEAESRWSDRRRDLRRYIRELPDSSKSRAKQKLVGQKVTGTLLDKTRLETQKAKDTQESRDIVHHIEKELHACSRSRHRVMRMQAALRRRLGMHSMGLVEWQSGGQEAREEEEGGTGGTTDAQSAPTAAGPASELPSTLNRV</sequence>
<organism evidence="2 3">
    <name type="scientific">Symbiodinium necroappetens</name>
    <dbReference type="NCBI Taxonomy" id="1628268"/>
    <lineage>
        <taxon>Eukaryota</taxon>
        <taxon>Sar</taxon>
        <taxon>Alveolata</taxon>
        <taxon>Dinophyceae</taxon>
        <taxon>Suessiales</taxon>
        <taxon>Symbiodiniaceae</taxon>
        <taxon>Symbiodinium</taxon>
    </lineage>
</organism>
<dbReference type="Proteomes" id="UP000601435">
    <property type="component" value="Unassembled WGS sequence"/>
</dbReference>
<dbReference type="OrthoDB" id="437667at2759"/>
<dbReference type="AlphaFoldDB" id="A0A812ZVY2"/>
<evidence type="ECO:0000256" key="1">
    <source>
        <dbReference type="SAM" id="MobiDB-lite"/>
    </source>
</evidence>
<feature type="region of interest" description="Disordered" evidence="1">
    <location>
        <begin position="306"/>
        <end position="346"/>
    </location>
</feature>
<evidence type="ECO:0000313" key="3">
    <source>
        <dbReference type="Proteomes" id="UP000601435"/>
    </source>
</evidence>
<reference evidence="2" key="1">
    <citation type="submission" date="2021-02" db="EMBL/GenBank/DDBJ databases">
        <authorList>
            <person name="Dougan E. K."/>
            <person name="Rhodes N."/>
            <person name="Thang M."/>
            <person name="Chan C."/>
        </authorList>
    </citation>
    <scope>NUCLEOTIDE SEQUENCE</scope>
</reference>
<proteinExistence type="predicted"/>
<gene>
    <name evidence="2" type="primary">ftsH</name>
    <name evidence="2" type="ORF">SNEC2469_LOCUS25738</name>
</gene>
<dbReference type="EMBL" id="CAJNJA010051153">
    <property type="protein sequence ID" value="CAE7843431.1"/>
    <property type="molecule type" value="Genomic_DNA"/>
</dbReference>
<feature type="region of interest" description="Disordered" evidence="1">
    <location>
        <begin position="119"/>
        <end position="195"/>
    </location>
</feature>
<comment type="caution">
    <text evidence="2">The sequence shown here is derived from an EMBL/GenBank/DDBJ whole genome shotgun (WGS) entry which is preliminary data.</text>
</comment>
<name>A0A812ZVY2_9DINO</name>
<accession>A0A812ZVY2</accession>
<feature type="compositionally biased region" description="Low complexity" evidence="1">
    <location>
        <begin position="153"/>
        <end position="163"/>
    </location>
</feature>
<evidence type="ECO:0000313" key="2">
    <source>
        <dbReference type="EMBL" id="CAE7843431.1"/>
    </source>
</evidence>